<accession>A0A914S0I8</accession>
<evidence type="ECO:0000313" key="2">
    <source>
        <dbReference type="WBParaSite" id="PEQ_0001228001-mRNA-1"/>
    </source>
</evidence>
<organism evidence="1 2">
    <name type="scientific">Parascaris equorum</name>
    <name type="common">Equine roundworm</name>
    <dbReference type="NCBI Taxonomy" id="6256"/>
    <lineage>
        <taxon>Eukaryota</taxon>
        <taxon>Metazoa</taxon>
        <taxon>Ecdysozoa</taxon>
        <taxon>Nematoda</taxon>
        <taxon>Chromadorea</taxon>
        <taxon>Rhabditida</taxon>
        <taxon>Spirurina</taxon>
        <taxon>Ascaridomorpha</taxon>
        <taxon>Ascaridoidea</taxon>
        <taxon>Ascarididae</taxon>
        <taxon>Parascaris</taxon>
    </lineage>
</organism>
<evidence type="ECO:0000313" key="1">
    <source>
        <dbReference type="Proteomes" id="UP000887564"/>
    </source>
</evidence>
<protein>
    <submittedName>
        <fullName evidence="2">Uncharacterized protein</fullName>
    </submittedName>
</protein>
<name>A0A914S0I8_PAREQ</name>
<sequence>MMITKSFSAKDELQLNETGGCFMSHMRYNFDLLLARHIVREGTHNRSDDLITSCYALKEHFSISRRLQ</sequence>
<keyword evidence="1" id="KW-1185">Reference proteome</keyword>
<reference evidence="2" key="1">
    <citation type="submission" date="2022-11" db="UniProtKB">
        <authorList>
            <consortium name="WormBaseParasite"/>
        </authorList>
    </citation>
    <scope>IDENTIFICATION</scope>
</reference>
<dbReference type="Proteomes" id="UP000887564">
    <property type="component" value="Unplaced"/>
</dbReference>
<dbReference type="WBParaSite" id="PEQ_0001228001-mRNA-1">
    <property type="protein sequence ID" value="PEQ_0001228001-mRNA-1"/>
    <property type="gene ID" value="PEQ_0001228001"/>
</dbReference>
<dbReference type="AlphaFoldDB" id="A0A914S0I8"/>
<proteinExistence type="predicted"/>